<name>A0A514D9X4_9VIRU</name>
<reference evidence="1" key="1">
    <citation type="submission" date="2019-05" db="EMBL/GenBank/DDBJ databases">
        <title>Metatranscriptomic reconstruction reveals RNA viruses with the potential to shape carbon cycling in soil.</title>
        <authorList>
            <person name="Starr E.P."/>
            <person name="Nuccio E."/>
            <person name="Pett-Ridge J."/>
            <person name="Banfield J.F."/>
            <person name="Firestone M.K."/>
        </authorList>
    </citation>
    <scope>NUCLEOTIDE SEQUENCE</scope>
    <source>
        <strain evidence="1">H4_Bulk_46_scaffold_304</strain>
    </source>
</reference>
<dbReference type="EMBL" id="MN035515">
    <property type="protein sequence ID" value="QDH90409.1"/>
    <property type="molecule type" value="Genomic_RNA"/>
</dbReference>
<organism evidence="1">
    <name type="scientific">Leviviridae sp</name>
    <dbReference type="NCBI Taxonomy" id="2027243"/>
    <lineage>
        <taxon>Viruses</taxon>
        <taxon>Riboviria</taxon>
        <taxon>Orthornavirae</taxon>
        <taxon>Lenarviricota</taxon>
        <taxon>Leviviricetes</taxon>
        <taxon>Norzivirales</taxon>
        <taxon>Fiersviridae</taxon>
    </lineage>
</organism>
<gene>
    <name evidence="1" type="ORF">H4Bulk46304_000003</name>
</gene>
<proteinExistence type="predicted"/>
<evidence type="ECO:0000313" key="1">
    <source>
        <dbReference type="EMBL" id="QDH90409.1"/>
    </source>
</evidence>
<protein>
    <submittedName>
        <fullName evidence="1">Uncharacterized protein</fullName>
    </submittedName>
</protein>
<sequence length="72" mass="8070">MNTHGGYIYRKEVNSSRVFISWRSKEGSNPPELQVVIRPGGDLDQDEQTALNAFMMSLKRLAEATGSRIIDS</sequence>
<accession>A0A514D9X4</accession>